<dbReference type="SMART" id="SM01027">
    <property type="entry name" value="Beta-Casp"/>
    <property type="match status" value="1"/>
</dbReference>
<sequence>MQLQFLGANRQVTGSRYVLRAADRTIMIDCGMFQEREHLSRNWDPSPVPPGEVDALLLTHAHLDHCGLIPRFVAEGYSGPILATPATIDLATIVLEDSAQIHVEDASYKKRRHEREKRKGPHPEIPLYTPADAQAALKLFQPVEYDTPISLGHGIEARYHDAGHILGSALIELFVSDGPRTSRIVFSGDLGHDDHPLMRDPHPINRADCITMESTYGDRDHHRAPDVMNELAKIVNDTVERKGNVVIPTFAIDRAQELMYLFSELVRDEKIPRLTVFIDSPMAIDATNIYQKHPHLFNEEARALFEQGRHPFQFPGLHFVKSADESKAINAIRGSCVILAGSGMCTGGRIKHHLRNNIIHDESTVLFVGYQARGTLGRRIVQGDPTVRIHGREYNVNAKIRELHGLSAHADRTGLMSWLRHFKEPPDKLFLTHGEEEAAMSLKKHVEEQLGWRVDVPEYEARADI</sequence>
<keyword evidence="1" id="KW-0378">Hydrolase</keyword>
<dbReference type="Pfam" id="PF10996">
    <property type="entry name" value="Beta-Casp"/>
    <property type="match status" value="1"/>
</dbReference>
<dbReference type="GO" id="GO:0004521">
    <property type="term" value="F:RNA endonuclease activity"/>
    <property type="evidence" value="ECO:0007669"/>
    <property type="project" value="TreeGrafter"/>
</dbReference>
<evidence type="ECO:0000259" key="3">
    <source>
        <dbReference type="SMART" id="SM00849"/>
    </source>
</evidence>
<evidence type="ECO:0000313" key="5">
    <source>
        <dbReference type="EMBL" id="CAE7672290.1"/>
    </source>
</evidence>
<dbReference type="Proteomes" id="UP000601435">
    <property type="component" value="Unassembled WGS sequence"/>
</dbReference>
<dbReference type="PANTHER" id="PTHR11203:SF37">
    <property type="entry name" value="INTEGRATOR COMPLEX SUBUNIT 11"/>
    <property type="match status" value="1"/>
</dbReference>
<dbReference type="InterPro" id="IPR036866">
    <property type="entry name" value="RibonucZ/Hydroxyglut_hydro"/>
</dbReference>
<dbReference type="OrthoDB" id="10249535at2759"/>
<dbReference type="InterPro" id="IPR011108">
    <property type="entry name" value="RMMBL"/>
</dbReference>
<proteinExistence type="predicted"/>
<dbReference type="GO" id="GO:0016787">
    <property type="term" value="F:hydrolase activity"/>
    <property type="evidence" value="ECO:0007669"/>
    <property type="project" value="UniProtKB-KW"/>
</dbReference>
<dbReference type="CDD" id="cd16295">
    <property type="entry name" value="TTHA0252-CPSF-like_MBL-fold"/>
    <property type="match status" value="1"/>
</dbReference>
<evidence type="ECO:0000259" key="4">
    <source>
        <dbReference type="SMART" id="SM01027"/>
    </source>
</evidence>
<dbReference type="SUPFAM" id="SSF56281">
    <property type="entry name" value="Metallo-hydrolase/oxidoreductase"/>
    <property type="match status" value="1"/>
</dbReference>
<evidence type="ECO:0000256" key="2">
    <source>
        <dbReference type="SAM" id="MobiDB-lite"/>
    </source>
</evidence>
<dbReference type="PANTHER" id="PTHR11203">
    <property type="entry name" value="CLEAVAGE AND POLYADENYLATION SPECIFICITY FACTOR FAMILY MEMBER"/>
    <property type="match status" value="1"/>
</dbReference>
<dbReference type="InterPro" id="IPR050698">
    <property type="entry name" value="MBL"/>
</dbReference>
<feature type="compositionally biased region" description="Basic residues" evidence="2">
    <location>
        <begin position="109"/>
        <end position="120"/>
    </location>
</feature>
<evidence type="ECO:0000256" key="1">
    <source>
        <dbReference type="ARBA" id="ARBA00022801"/>
    </source>
</evidence>
<dbReference type="InterPro" id="IPR001279">
    <property type="entry name" value="Metallo-B-lactamas"/>
</dbReference>
<comment type="caution">
    <text evidence="5">The sequence shown here is derived from an EMBL/GenBank/DDBJ whole genome shotgun (WGS) entry which is preliminary data.</text>
</comment>
<feature type="domain" description="Metallo-beta-lactamase" evidence="3">
    <location>
        <begin position="13"/>
        <end position="250"/>
    </location>
</feature>
<dbReference type="Pfam" id="PF07521">
    <property type="entry name" value="RMMBL"/>
    <property type="match status" value="1"/>
</dbReference>
<dbReference type="Gene3D" id="3.60.15.10">
    <property type="entry name" value="Ribonuclease Z/Hydroxyacylglutathione hydrolase-like"/>
    <property type="match status" value="1"/>
</dbReference>
<dbReference type="Gene3D" id="3.40.50.10890">
    <property type="match status" value="1"/>
</dbReference>
<gene>
    <name evidence="5" type="ORF">SNEC2469_LOCUS19253</name>
</gene>
<organism evidence="5 6">
    <name type="scientific">Symbiodinium necroappetens</name>
    <dbReference type="NCBI Taxonomy" id="1628268"/>
    <lineage>
        <taxon>Eukaryota</taxon>
        <taxon>Sar</taxon>
        <taxon>Alveolata</taxon>
        <taxon>Dinophyceae</taxon>
        <taxon>Suessiales</taxon>
        <taxon>Symbiodiniaceae</taxon>
        <taxon>Symbiodinium</taxon>
    </lineage>
</organism>
<protein>
    <submittedName>
        <fullName evidence="5">Uncharacterized protein</fullName>
    </submittedName>
</protein>
<keyword evidence="6" id="KW-1185">Reference proteome</keyword>
<dbReference type="EMBL" id="CAJNJA010032897">
    <property type="protein sequence ID" value="CAE7672290.1"/>
    <property type="molecule type" value="Genomic_DNA"/>
</dbReference>
<feature type="domain" description="Beta-Casp" evidence="4">
    <location>
        <begin position="255"/>
        <end position="380"/>
    </location>
</feature>
<dbReference type="SMART" id="SM00849">
    <property type="entry name" value="Lactamase_B"/>
    <property type="match status" value="1"/>
</dbReference>
<dbReference type="AlphaFoldDB" id="A0A812W9M1"/>
<evidence type="ECO:0000313" key="6">
    <source>
        <dbReference type="Proteomes" id="UP000601435"/>
    </source>
</evidence>
<dbReference type="Pfam" id="PF00753">
    <property type="entry name" value="Lactamase_B"/>
    <property type="match status" value="1"/>
</dbReference>
<name>A0A812W9M1_9DINO</name>
<accession>A0A812W9M1</accession>
<reference evidence="5" key="1">
    <citation type="submission" date="2021-02" db="EMBL/GenBank/DDBJ databases">
        <authorList>
            <person name="Dougan E. K."/>
            <person name="Rhodes N."/>
            <person name="Thang M."/>
            <person name="Chan C."/>
        </authorList>
    </citation>
    <scope>NUCLEOTIDE SEQUENCE</scope>
</reference>
<dbReference type="InterPro" id="IPR022712">
    <property type="entry name" value="Beta_Casp"/>
</dbReference>
<feature type="region of interest" description="Disordered" evidence="2">
    <location>
        <begin position="107"/>
        <end position="127"/>
    </location>
</feature>